<reference evidence="3 4" key="1">
    <citation type="journal article" date="2012" name="PLoS Pathog.">
        <title>Diverse lifestyles and strategies of plant pathogenesis encoded in the genomes of eighteen Dothideomycetes fungi.</title>
        <authorList>
            <person name="Ohm R.A."/>
            <person name="Feau N."/>
            <person name="Henrissat B."/>
            <person name="Schoch C.L."/>
            <person name="Horwitz B.A."/>
            <person name="Barry K.W."/>
            <person name="Condon B.J."/>
            <person name="Copeland A.C."/>
            <person name="Dhillon B."/>
            <person name="Glaser F."/>
            <person name="Hesse C.N."/>
            <person name="Kosti I."/>
            <person name="LaButti K."/>
            <person name="Lindquist E.A."/>
            <person name="Lucas S."/>
            <person name="Salamov A.A."/>
            <person name="Bradshaw R.E."/>
            <person name="Ciuffetti L."/>
            <person name="Hamelin R.C."/>
            <person name="Kema G.H.J."/>
            <person name="Lawrence C."/>
            <person name="Scott J.A."/>
            <person name="Spatafora J.W."/>
            <person name="Turgeon B.G."/>
            <person name="de Wit P.J.G.M."/>
            <person name="Zhong S."/>
            <person name="Goodwin S.B."/>
            <person name="Grigoriev I.V."/>
        </authorList>
    </citation>
    <scope>NUCLEOTIDE SEQUENCE [LARGE SCALE GENOMIC DNA]</scope>
    <source>
        <strain evidence="3 4">UAMH 10762</strain>
    </source>
</reference>
<dbReference type="SUPFAM" id="SSF54616">
    <property type="entry name" value="DNA-binding domain of Mlu1-box binding protein MBP1"/>
    <property type="match status" value="1"/>
</dbReference>
<accession>M2MUQ8</accession>
<evidence type="ECO:0000259" key="2">
    <source>
        <dbReference type="PROSITE" id="PS51299"/>
    </source>
</evidence>
<proteinExistence type="predicted"/>
<dbReference type="HOGENOM" id="CLU_027582_1_0_1"/>
<feature type="domain" description="HTH APSES-type" evidence="2">
    <location>
        <begin position="179"/>
        <end position="320"/>
    </location>
</feature>
<evidence type="ECO:0000313" key="3">
    <source>
        <dbReference type="EMBL" id="EMD00672.1"/>
    </source>
</evidence>
<dbReference type="OrthoDB" id="5562739at2759"/>
<evidence type="ECO:0000313" key="4">
    <source>
        <dbReference type="Proteomes" id="UP000011761"/>
    </source>
</evidence>
<gene>
    <name evidence="3" type="ORF">BAUCODRAFT_179029</name>
</gene>
<feature type="region of interest" description="Disordered" evidence="1">
    <location>
        <begin position="435"/>
        <end position="454"/>
    </location>
</feature>
<sequence length="603" mass="66190">MDISAPAMPLSPSLVSTQLPSPCSSDFGRNTEAASSVQHTFSAGMTGIKELKINSLLNPFDNGRRQDDSSASSPATPNQTELQSGPSTPRLQTPSSAAQSPTGRQKLVKDNAVFLLGTPKDPVNYRPFECTDTPLCLTDQQWKEMDKQHERFAVYPSGRSGDGLIRDYQRHIPYASDKKTFFGKTSREGFEVFQYTFKMPDDGAGKAYTVMWDYQIGLVRITPFFKALKYSKVWFLPTLQFRDEAADGWITSQTTPAKALSTNDGLKELSHSITGGALAAQGYWMPYSCARAICLSFCYPIRWALTPIFGHSFLKDCLRPDQPGYGKFKISSEVISCARLEAENLRMAGDGSRCDSPASPLSSAGGPNEVPRSVPSTALTPATLGSGRELRPRPKFKLGSPFASDSDGSKYDNITAASMVESPTLSPKSTHYVSTSGWTSINKSRGSNTPPVPANMPMSSLSRSLLNEPRNLPTTSWRALDADDSPTCKPKTLTIKMPTSAHDKHRTHKRRQSRREYGNIDSSMPHVRSTQHLDGVSPEFVSGTRKRLRSNSMTAIALSQSMPDQPKPVKSVKWTSVEARAAVQLLNLHHRDAKLAAQVPRLE</sequence>
<dbReference type="GO" id="GO:0030907">
    <property type="term" value="C:MBF transcription complex"/>
    <property type="evidence" value="ECO:0007669"/>
    <property type="project" value="TreeGrafter"/>
</dbReference>
<protein>
    <recommendedName>
        <fullName evidence="2">HTH APSES-type domain-containing protein</fullName>
    </recommendedName>
</protein>
<dbReference type="Proteomes" id="UP000011761">
    <property type="component" value="Unassembled WGS sequence"/>
</dbReference>
<keyword evidence="4" id="KW-1185">Reference proteome</keyword>
<dbReference type="GO" id="GO:0003677">
    <property type="term" value="F:DNA binding"/>
    <property type="evidence" value="ECO:0007669"/>
    <property type="project" value="InterPro"/>
</dbReference>
<feature type="compositionally biased region" description="Polar residues" evidence="1">
    <location>
        <begin position="435"/>
        <end position="449"/>
    </location>
</feature>
<dbReference type="RefSeq" id="XP_007671856.1">
    <property type="nucleotide sequence ID" value="XM_007673666.1"/>
</dbReference>
<dbReference type="eggNOG" id="ENOG502S1IW">
    <property type="taxonomic scope" value="Eukaryota"/>
</dbReference>
<feature type="region of interest" description="Disordered" evidence="1">
    <location>
        <begin position="348"/>
        <end position="403"/>
    </location>
</feature>
<dbReference type="AlphaFoldDB" id="M2MUQ8"/>
<dbReference type="InterPro" id="IPR051642">
    <property type="entry name" value="SWI6-like"/>
</dbReference>
<dbReference type="InterPro" id="IPR036887">
    <property type="entry name" value="HTH_APSES_sf"/>
</dbReference>
<dbReference type="GO" id="GO:0000981">
    <property type="term" value="F:DNA-binding transcription factor activity, RNA polymerase II-specific"/>
    <property type="evidence" value="ECO:0007669"/>
    <property type="project" value="UniProtKB-ARBA"/>
</dbReference>
<name>M2MUQ8_BAUPA</name>
<evidence type="ECO:0000256" key="1">
    <source>
        <dbReference type="SAM" id="MobiDB-lite"/>
    </source>
</evidence>
<organism evidence="3 4">
    <name type="scientific">Baudoinia panamericana (strain UAMH 10762)</name>
    <name type="common">Angels' share fungus</name>
    <name type="synonym">Baudoinia compniacensis (strain UAMH 10762)</name>
    <dbReference type="NCBI Taxonomy" id="717646"/>
    <lineage>
        <taxon>Eukaryota</taxon>
        <taxon>Fungi</taxon>
        <taxon>Dikarya</taxon>
        <taxon>Ascomycota</taxon>
        <taxon>Pezizomycotina</taxon>
        <taxon>Dothideomycetes</taxon>
        <taxon>Dothideomycetidae</taxon>
        <taxon>Mycosphaerellales</taxon>
        <taxon>Teratosphaeriaceae</taxon>
        <taxon>Baudoinia</taxon>
    </lineage>
</organism>
<dbReference type="GeneID" id="19109485"/>
<dbReference type="PROSITE" id="PS51299">
    <property type="entry name" value="HTH_APSES"/>
    <property type="match status" value="1"/>
</dbReference>
<feature type="compositionally biased region" description="Polar residues" evidence="1">
    <location>
        <begin position="13"/>
        <end position="31"/>
    </location>
</feature>
<dbReference type="InterPro" id="IPR003163">
    <property type="entry name" value="Tscrpt_reg_HTH_APSES-type"/>
</dbReference>
<dbReference type="PANTHER" id="PTHR43828:SF5">
    <property type="entry name" value="TRANSCRIPTIONAL REPRESSOR XBP1"/>
    <property type="match status" value="1"/>
</dbReference>
<feature type="compositionally biased region" description="Polar residues" evidence="1">
    <location>
        <begin position="69"/>
        <end position="103"/>
    </location>
</feature>
<dbReference type="PANTHER" id="PTHR43828">
    <property type="entry name" value="ASPARAGINASE"/>
    <property type="match status" value="1"/>
</dbReference>
<dbReference type="OMA" id="YNIRWAL"/>
<feature type="region of interest" description="Disordered" evidence="1">
    <location>
        <begin position="58"/>
        <end position="104"/>
    </location>
</feature>
<feature type="compositionally biased region" description="Low complexity" evidence="1">
    <location>
        <begin position="356"/>
        <end position="367"/>
    </location>
</feature>
<dbReference type="KEGG" id="bcom:BAUCODRAFT_179029"/>
<feature type="region of interest" description="Disordered" evidence="1">
    <location>
        <begin position="1"/>
        <end position="31"/>
    </location>
</feature>
<dbReference type="EMBL" id="KB445550">
    <property type="protein sequence ID" value="EMD00672.1"/>
    <property type="molecule type" value="Genomic_DNA"/>
</dbReference>
<dbReference type="Gene3D" id="3.10.260.10">
    <property type="entry name" value="Transcription regulator HTH, APSES-type DNA-binding domain"/>
    <property type="match status" value="1"/>
</dbReference>
<dbReference type="GO" id="GO:0033309">
    <property type="term" value="C:SBF transcription complex"/>
    <property type="evidence" value="ECO:0007669"/>
    <property type="project" value="TreeGrafter"/>
</dbReference>